<dbReference type="SUPFAM" id="SSF52540">
    <property type="entry name" value="P-loop containing nucleoside triphosphate hydrolases"/>
    <property type="match status" value="1"/>
</dbReference>
<keyword evidence="4" id="KW-0804">Transcription</keyword>
<dbReference type="InterPro" id="IPR010524">
    <property type="entry name" value="Sig_transdc_resp-reg_PrpR_N"/>
</dbReference>
<evidence type="ECO:0000256" key="2">
    <source>
        <dbReference type="ARBA" id="ARBA00022840"/>
    </source>
</evidence>
<dbReference type="GO" id="GO:0006355">
    <property type="term" value="P:regulation of DNA-templated transcription"/>
    <property type="evidence" value="ECO:0007669"/>
    <property type="project" value="InterPro"/>
</dbReference>
<reference evidence="7 8" key="1">
    <citation type="submission" date="2018-08" db="EMBL/GenBank/DDBJ databases">
        <title>A genome reference for cultivated species of the human gut microbiota.</title>
        <authorList>
            <person name="Zou Y."/>
            <person name="Xue W."/>
            <person name="Luo G."/>
        </authorList>
    </citation>
    <scope>NUCLEOTIDE SEQUENCE [LARGE SCALE GENOMIC DNA]</scope>
    <source>
        <strain evidence="7 8">TM07-19</strain>
    </source>
</reference>
<dbReference type="GO" id="GO:0005524">
    <property type="term" value="F:ATP binding"/>
    <property type="evidence" value="ECO:0007669"/>
    <property type="project" value="UniProtKB-KW"/>
</dbReference>
<comment type="caution">
    <text evidence="7">The sequence shown here is derived from an EMBL/GenBank/DDBJ whole genome shotgun (WGS) entry which is preliminary data.</text>
</comment>
<dbReference type="PROSITE" id="PS50045">
    <property type="entry name" value="SIGMA54_INTERACT_4"/>
    <property type="match status" value="1"/>
</dbReference>
<keyword evidence="1" id="KW-0547">Nucleotide-binding</keyword>
<dbReference type="GO" id="GO:0000156">
    <property type="term" value="F:phosphorelay response regulator activity"/>
    <property type="evidence" value="ECO:0007669"/>
    <property type="project" value="InterPro"/>
</dbReference>
<sequence>MVKIGMLLPEADMVPMAEKVVKDMNVEIACLKAISSVDAVNEARLAVEAGAKIVIARGYQAKMIKQYTNIPLIEMKLHAQEIGLLLQKAKLMVKKEHPVIALIAFDNMLCDVSYMEELFGVTLKVAVMKRSEETPGILDKMEAYHPDLVIGGEITCNEAERRGYPTLFYRATEESIKEALESARAMAFATEIEKQNTAQFETVLDTSFNGIVKVNMDGNIIVVNKLVEKLIGKEKEDVVGCALAEVFPQIDMDLVGRILKGESENLSTSISLGNKAFMLLMAPIEYDEVINGAIITLHQIADGARGAKRESNKMLLHGFSAKTDFGSIYTENISMKKVLEDAKTFALSESPILIYGQAGIEDYLIAEAVHNNSNRKAGPYVSINMRGMDKEHQMEELFRREPVESQRDMAGKGAMIKADHGTLFIKGMEHLTLRVQHQILRTMLSRAQMRTDAQPIDALDVRIIGSSKVDLKQMVQQGTFSEEFYYMLQGLTLKVPSLNQRVEDLRHYFDREIERYSEMYNRHLKITDGGYQKLAKLPWNGNTIQLKAFCERLVLSTEKRVIDEIVLQKLFEELYPEMKEIKGESRTVIYRSPESIELSEILERCHGNRNLAAKELGISTTTLWRRMKKYGVEAKYDE</sequence>
<name>A0A3E4GUE2_9FIRM</name>
<keyword evidence="3" id="KW-0805">Transcription regulation</keyword>
<dbReference type="Gene3D" id="1.10.10.60">
    <property type="entry name" value="Homeodomain-like"/>
    <property type="match status" value="1"/>
</dbReference>
<dbReference type="InterPro" id="IPR002078">
    <property type="entry name" value="Sigma_54_int"/>
</dbReference>
<organism evidence="7 8">
    <name type="scientific">Coprococcus comes</name>
    <dbReference type="NCBI Taxonomy" id="410072"/>
    <lineage>
        <taxon>Bacteria</taxon>
        <taxon>Bacillati</taxon>
        <taxon>Bacillota</taxon>
        <taxon>Clostridia</taxon>
        <taxon>Lachnospirales</taxon>
        <taxon>Lachnospiraceae</taxon>
        <taxon>Coprococcus</taxon>
    </lineage>
</organism>
<dbReference type="PRINTS" id="PR01590">
    <property type="entry name" value="HTHFIS"/>
</dbReference>
<evidence type="ECO:0000313" key="8">
    <source>
        <dbReference type="Proteomes" id="UP000260655"/>
    </source>
</evidence>
<dbReference type="PROSITE" id="PS50112">
    <property type="entry name" value="PAS"/>
    <property type="match status" value="1"/>
</dbReference>
<protein>
    <submittedName>
        <fullName evidence="7">PAS domain S-box protein</fullName>
    </submittedName>
</protein>
<evidence type="ECO:0000259" key="5">
    <source>
        <dbReference type="PROSITE" id="PS50045"/>
    </source>
</evidence>
<dbReference type="SUPFAM" id="SSF46689">
    <property type="entry name" value="Homeodomain-like"/>
    <property type="match status" value="1"/>
</dbReference>
<dbReference type="NCBIfam" id="TIGR00229">
    <property type="entry name" value="sensory_box"/>
    <property type="match status" value="1"/>
</dbReference>
<evidence type="ECO:0000256" key="1">
    <source>
        <dbReference type="ARBA" id="ARBA00022741"/>
    </source>
</evidence>
<dbReference type="CDD" id="cd00130">
    <property type="entry name" value="PAS"/>
    <property type="match status" value="1"/>
</dbReference>
<keyword evidence="2" id="KW-0067">ATP-binding</keyword>
<feature type="domain" description="PAS" evidence="6">
    <location>
        <begin position="196"/>
        <end position="240"/>
    </location>
</feature>
<dbReference type="Gene3D" id="3.40.50.10660">
    <property type="entry name" value="PrpR receptor domain-like"/>
    <property type="match status" value="1"/>
</dbReference>
<gene>
    <name evidence="7" type="ORF">DXD67_02040</name>
</gene>
<evidence type="ECO:0000256" key="4">
    <source>
        <dbReference type="ARBA" id="ARBA00023163"/>
    </source>
</evidence>
<dbReference type="Gene3D" id="3.30.450.20">
    <property type="entry name" value="PAS domain"/>
    <property type="match status" value="1"/>
</dbReference>
<dbReference type="InterPro" id="IPR009057">
    <property type="entry name" value="Homeodomain-like_sf"/>
</dbReference>
<accession>A0A3E4GUE2</accession>
<dbReference type="Pfam" id="PF06506">
    <property type="entry name" value="PrpR_N"/>
    <property type="match status" value="1"/>
</dbReference>
<dbReference type="Pfam" id="PF00158">
    <property type="entry name" value="Sigma54_activat"/>
    <property type="match status" value="1"/>
</dbReference>
<dbReference type="SUPFAM" id="SSF159800">
    <property type="entry name" value="PrpR receptor domain-like"/>
    <property type="match status" value="1"/>
</dbReference>
<dbReference type="Proteomes" id="UP000260655">
    <property type="component" value="Unassembled WGS sequence"/>
</dbReference>
<dbReference type="AlphaFoldDB" id="A0A3E4GUE2"/>
<dbReference type="Pfam" id="PF25601">
    <property type="entry name" value="AAA_lid_14"/>
    <property type="match status" value="1"/>
</dbReference>
<dbReference type="Gene3D" id="3.40.50.2300">
    <property type="match status" value="1"/>
</dbReference>
<dbReference type="PANTHER" id="PTHR32071:SF57">
    <property type="entry name" value="C4-DICARBOXYLATE TRANSPORT TRANSCRIPTIONAL REGULATORY PROTEIN DCTD"/>
    <property type="match status" value="1"/>
</dbReference>
<dbReference type="SMART" id="SM00091">
    <property type="entry name" value="PAS"/>
    <property type="match status" value="1"/>
</dbReference>
<proteinExistence type="predicted"/>
<feature type="domain" description="Sigma-54 factor interaction" evidence="5">
    <location>
        <begin position="328"/>
        <end position="555"/>
    </location>
</feature>
<dbReference type="InterPro" id="IPR035965">
    <property type="entry name" value="PAS-like_dom_sf"/>
</dbReference>
<dbReference type="Gene3D" id="3.40.50.300">
    <property type="entry name" value="P-loop containing nucleotide triphosphate hydrolases"/>
    <property type="match status" value="1"/>
</dbReference>
<evidence type="ECO:0000256" key="3">
    <source>
        <dbReference type="ARBA" id="ARBA00023015"/>
    </source>
</evidence>
<dbReference type="InterPro" id="IPR000014">
    <property type="entry name" value="PAS"/>
</dbReference>
<dbReference type="InterPro" id="IPR002197">
    <property type="entry name" value="HTH_Fis"/>
</dbReference>
<dbReference type="PANTHER" id="PTHR32071">
    <property type="entry name" value="TRANSCRIPTIONAL REGULATORY PROTEIN"/>
    <property type="match status" value="1"/>
</dbReference>
<evidence type="ECO:0000313" key="7">
    <source>
        <dbReference type="EMBL" id="RGJ26563.1"/>
    </source>
</evidence>
<dbReference type="RefSeq" id="WP_117555874.1">
    <property type="nucleotide sequence ID" value="NZ_QSOV01000001.1"/>
</dbReference>
<evidence type="ECO:0000259" key="6">
    <source>
        <dbReference type="PROSITE" id="PS50112"/>
    </source>
</evidence>
<dbReference type="Gene3D" id="1.10.8.60">
    <property type="match status" value="1"/>
</dbReference>
<dbReference type="InterPro" id="IPR058031">
    <property type="entry name" value="AAA_lid_NorR"/>
</dbReference>
<dbReference type="GO" id="GO:0043565">
    <property type="term" value="F:sequence-specific DNA binding"/>
    <property type="evidence" value="ECO:0007669"/>
    <property type="project" value="InterPro"/>
</dbReference>
<dbReference type="EMBL" id="QSOV01000001">
    <property type="protein sequence ID" value="RGJ26563.1"/>
    <property type="molecule type" value="Genomic_DNA"/>
</dbReference>
<dbReference type="Pfam" id="PF02954">
    <property type="entry name" value="HTH_8"/>
    <property type="match status" value="1"/>
</dbReference>
<dbReference type="InterPro" id="IPR027417">
    <property type="entry name" value="P-loop_NTPase"/>
</dbReference>
<dbReference type="SUPFAM" id="SSF55785">
    <property type="entry name" value="PYP-like sensor domain (PAS domain)"/>
    <property type="match status" value="1"/>
</dbReference>